<feature type="transmembrane region" description="Helical" evidence="1">
    <location>
        <begin position="12"/>
        <end position="32"/>
    </location>
</feature>
<gene>
    <name evidence="2" type="ORF">RRH01S_01_01940</name>
</gene>
<feature type="transmembrane region" description="Helical" evidence="1">
    <location>
        <begin position="44"/>
        <end position="61"/>
    </location>
</feature>
<dbReference type="RefSeq" id="WP_012651909.1">
    <property type="nucleotide sequence ID" value="NZ_BAYX01000001.1"/>
</dbReference>
<dbReference type="AlphaFoldDB" id="A0AA87U226"/>
<dbReference type="Pfam" id="PF10067">
    <property type="entry name" value="DUF2306"/>
    <property type="match status" value="1"/>
</dbReference>
<evidence type="ECO:0000313" key="3">
    <source>
        <dbReference type="Proteomes" id="UP000026941"/>
    </source>
</evidence>
<evidence type="ECO:0000313" key="2">
    <source>
        <dbReference type="EMBL" id="GAJ90729.1"/>
    </source>
</evidence>
<accession>A0AA87U226</accession>
<keyword evidence="1" id="KW-0812">Transmembrane</keyword>
<feature type="transmembrane region" description="Helical" evidence="1">
    <location>
        <begin position="101"/>
        <end position="122"/>
    </location>
</feature>
<feature type="transmembrane region" description="Helical" evidence="1">
    <location>
        <begin position="67"/>
        <end position="89"/>
    </location>
</feature>
<sequence length="163" mass="18135">MTLEPLFNAPIAIQIHVLAVMPAALLGAYILLRQKGTPWHRLLGKIWLGLMVLAALSSFFIHRINMFFGFSPIHILSVYVLVGSWRVIVTARRHDIRTHRRIVIGLYLGGIIGAGLFTLLPGRIMNEVVSSGDALVPLGVVATIATFLAWLAIMNIRKRRHLI</sequence>
<dbReference type="InterPro" id="IPR018750">
    <property type="entry name" value="DUF2306_membrane"/>
</dbReference>
<feature type="transmembrane region" description="Helical" evidence="1">
    <location>
        <begin position="134"/>
        <end position="153"/>
    </location>
</feature>
<dbReference type="EMBL" id="BAYX01000001">
    <property type="protein sequence ID" value="GAJ90729.1"/>
    <property type="molecule type" value="Genomic_DNA"/>
</dbReference>
<proteinExistence type="predicted"/>
<name>A0AA87U226_RHIRH</name>
<dbReference type="GeneID" id="86849029"/>
<comment type="caution">
    <text evidence="2">The sequence shown here is derived from an EMBL/GenBank/DDBJ whole genome shotgun (WGS) entry which is preliminary data.</text>
</comment>
<protein>
    <recommendedName>
        <fullName evidence="4">DUF2306 domain-containing protein</fullName>
    </recommendedName>
</protein>
<organism evidence="2 3">
    <name type="scientific">Rhizobium rhizogenes NBRC 13257</name>
    <dbReference type="NCBI Taxonomy" id="1220581"/>
    <lineage>
        <taxon>Bacteria</taxon>
        <taxon>Pseudomonadati</taxon>
        <taxon>Pseudomonadota</taxon>
        <taxon>Alphaproteobacteria</taxon>
        <taxon>Hyphomicrobiales</taxon>
        <taxon>Rhizobiaceae</taxon>
        <taxon>Rhizobium/Agrobacterium group</taxon>
        <taxon>Rhizobium</taxon>
    </lineage>
</organism>
<evidence type="ECO:0008006" key="4">
    <source>
        <dbReference type="Google" id="ProtNLM"/>
    </source>
</evidence>
<reference evidence="2 3" key="1">
    <citation type="submission" date="2014-05" db="EMBL/GenBank/DDBJ databases">
        <title>Whole genome shotgun sequence of Rhizobium rhizogenes NBRC 13257.</title>
        <authorList>
            <person name="Katano-Makiyama Y."/>
            <person name="Hosoyama A."/>
            <person name="Hashimoto M."/>
            <person name="Hosoyama Y."/>
            <person name="Noguchi M."/>
            <person name="Tsuchikane K."/>
            <person name="Kimura A."/>
            <person name="Ohji S."/>
            <person name="Ichikawa N."/>
            <person name="Yamazoe A."/>
            <person name="Fujita N."/>
        </authorList>
    </citation>
    <scope>NUCLEOTIDE SEQUENCE [LARGE SCALE GENOMIC DNA]</scope>
    <source>
        <strain evidence="2 3">NBRC 13257</strain>
    </source>
</reference>
<keyword evidence="1" id="KW-1133">Transmembrane helix</keyword>
<dbReference type="Proteomes" id="UP000026941">
    <property type="component" value="Unassembled WGS sequence"/>
</dbReference>
<keyword evidence="1" id="KW-0472">Membrane</keyword>
<evidence type="ECO:0000256" key="1">
    <source>
        <dbReference type="SAM" id="Phobius"/>
    </source>
</evidence>